<proteinExistence type="predicted"/>
<reference evidence="1" key="1">
    <citation type="submission" date="2019-11" db="UniProtKB">
        <authorList>
            <consortium name="WormBaseParasite"/>
        </authorList>
    </citation>
    <scope>IDENTIFICATION</scope>
</reference>
<protein>
    <submittedName>
        <fullName evidence="1">Secreted protein</fullName>
    </submittedName>
</protein>
<organism evidence="1">
    <name type="scientific">Mesocestoides corti</name>
    <name type="common">Flatworm</name>
    <dbReference type="NCBI Taxonomy" id="53468"/>
    <lineage>
        <taxon>Eukaryota</taxon>
        <taxon>Metazoa</taxon>
        <taxon>Spiralia</taxon>
        <taxon>Lophotrochozoa</taxon>
        <taxon>Platyhelminthes</taxon>
        <taxon>Cestoda</taxon>
        <taxon>Eucestoda</taxon>
        <taxon>Cyclophyllidea</taxon>
        <taxon>Mesocestoididae</taxon>
        <taxon>Mesocestoides</taxon>
    </lineage>
</organism>
<dbReference type="WBParaSite" id="MCU_010147-RA">
    <property type="protein sequence ID" value="MCU_010147-RA"/>
    <property type="gene ID" value="MCU_010147"/>
</dbReference>
<sequence>MIQYVCALIRCYCTFPTHGMVKKRESKTKGSTLMKAETSHNLVTNRSGQRGKTGSLYILVLVGLFSRWSAPGRCNGAGKPASGLPRCTQRVIQCPRDTTRPEVAPRSHDVANMACFSSSTNGLTPIWLLYVTPLHYIVMDKNGAACQVWVLRSAKAPAPRYEAA</sequence>
<name>A0A5K3FNS5_MESCO</name>
<dbReference type="AlphaFoldDB" id="A0A5K3FNS5"/>
<accession>A0A5K3FNS5</accession>
<evidence type="ECO:0000313" key="1">
    <source>
        <dbReference type="WBParaSite" id="MCU_010147-RA"/>
    </source>
</evidence>